<dbReference type="EMBL" id="CM046390">
    <property type="protein sequence ID" value="KAI8563686.1"/>
    <property type="molecule type" value="Genomic_DNA"/>
</dbReference>
<evidence type="ECO:0000313" key="1">
    <source>
        <dbReference type="EMBL" id="KAI8563686.1"/>
    </source>
</evidence>
<reference evidence="1" key="1">
    <citation type="submission" date="2022-02" db="EMBL/GenBank/DDBJ databases">
        <title>Plant Genome Project.</title>
        <authorList>
            <person name="Zhang R.-G."/>
        </authorList>
    </citation>
    <scope>NUCLEOTIDE SEQUENCE</scope>
    <source>
        <strain evidence="1">AT1</strain>
    </source>
</reference>
<evidence type="ECO:0000313" key="2">
    <source>
        <dbReference type="Proteomes" id="UP001062846"/>
    </source>
</evidence>
<proteinExistence type="predicted"/>
<accession>A0ACC0PEV8</accession>
<gene>
    <name evidence="1" type="ORF">RHMOL_Rhmol03G0128600</name>
</gene>
<protein>
    <submittedName>
        <fullName evidence="1">Uncharacterized protein</fullName>
    </submittedName>
</protein>
<organism evidence="1 2">
    <name type="scientific">Rhododendron molle</name>
    <name type="common">Chinese azalea</name>
    <name type="synonym">Azalea mollis</name>
    <dbReference type="NCBI Taxonomy" id="49168"/>
    <lineage>
        <taxon>Eukaryota</taxon>
        <taxon>Viridiplantae</taxon>
        <taxon>Streptophyta</taxon>
        <taxon>Embryophyta</taxon>
        <taxon>Tracheophyta</taxon>
        <taxon>Spermatophyta</taxon>
        <taxon>Magnoliopsida</taxon>
        <taxon>eudicotyledons</taxon>
        <taxon>Gunneridae</taxon>
        <taxon>Pentapetalae</taxon>
        <taxon>asterids</taxon>
        <taxon>Ericales</taxon>
        <taxon>Ericaceae</taxon>
        <taxon>Ericoideae</taxon>
        <taxon>Rhodoreae</taxon>
        <taxon>Rhododendron</taxon>
    </lineage>
</organism>
<keyword evidence="2" id="KW-1185">Reference proteome</keyword>
<sequence>MARVYLLYLFGATLYANKRAIVHLSYLPALYDLRTASRYNWGGAALGTCYGFMGESSRGKKAAAGYWRIWEVEWNPWRNAEPEPEYVAKSRVVIAGRVLLESAFGWQWYLGDRMTRPSLGTSEFVVPGLLPPHASHTSKYTLAQGQVSVQRGVKIRDEPQFRRELRKRPVQKKPAVGPAQKKRREEEEEEEEEEQPSFSNGSDSASDPRFWIDPRERDDDDNDDDGDEGSDDFEDFFDD</sequence>
<comment type="caution">
    <text evidence="1">The sequence shown here is derived from an EMBL/GenBank/DDBJ whole genome shotgun (WGS) entry which is preliminary data.</text>
</comment>
<name>A0ACC0PEV8_RHOML</name>
<dbReference type="Proteomes" id="UP001062846">
    <property type="component" value="Chromosome 3"/>
</dbReference>